<comment type="caution">
    <text evidence="3">The sequence shown here is derived from an EMBL/GenBank/DDBJ whole genome shotgun (WGS) entry which is preliminary data.</text>
</comment>
<evidence type="ECO:0000259" key="2">
    <source>
        <dbReference type="PROSITE" id="PS51387"/>
    </source>
</evidence>
<dbReference type="GO" id="GO:0071949">
    <property type="term" value="F:FAD binding"/>
    <property type="evidence" value="ECO:0007669"/>
    <property type="project" value="InterPro"/>
</dbReference>
<reference evidence="3" key="1">
    <citation type="submission" date="2023-07" db="EMBL/GenBank/DDBJ databases">
        <title>Comparative genomics of wheat-associated soil bacteria to identify genetic determinants of phenazine resistance.</title>
        <authorList>
            <person name="Mouncey N."/>
        </authorList>
    </citation>
    <scope>NUCLEOTIDE SEQUENCE</scope>
    <source>
        <strain evidence="3">V4I22</strain>
    </source>
</reference>
<dbReference type="InterPro" id="IPR002346">
    <property type="entry name" value="Mopterin_DH_FAD-bd"/>
</dbReference>
<evidence type="ECO:0000256" key="1">
    <source>
        <dbReference type="ARBA" id="ARBA00023002"/>
    </source>
</evidence>
<dbReference type="InterPro" id="IPR016169">
    <property type="entry name" value="FAD-bd_PCMH_sub2"/>
</dbReference>
<accession>A0AAW8F4X7</accession>
<dbReference type="InterPro" id="IPR051312">
    <property type="entry name" value="Diverse_Substr_Oxidored"/>
</dbReference>
<dbReference type="AlphaFoldDB" id="A0AAW8F4X7"/>
<dbReference type="InterPro" id="IPR036683">
    <property type="entry name" value="CO_DH_flav_C_dom_sf"/>
</dbReference>
<dbReference type="SUPFAM" id="SSF56176">
    <property type="entry name" value="FAD-binding/transporter-associated domain-like"/>
    <property type="match status" value="1"/>
</dbReference>
<dbReference type="PANTHER" id="PTHR42659">
    <property type="entry name" value="XANTHINE DEHYDROGENASE SUBUNIT C-RELATED"/>
    <property type="match status" value="1"/>
</dbReference>
<evidence type="ECO:0000313" key="3">
    <source>
        <dbReference type="EMBL" id="MDQ0904869.1"/>
    </source>
</evidence>
<dbReference type="InterPro" id="IPR016167">
    <property type="entry name" value="FAD-bd_PCMH_sub1"/>
</dbReference>
<feature type="domain" description="FAD-binding PCMH-type" evidence="2">
    <location>
        <begin position="1"/>
        <end position="221"/>
    </location>
</feature>
<dbReference type="PANTHER" id="PTHR42659:SF1">
    <property type="entry name" value="OXIDOREDUCTASE"/>
    <property type="match status" value="1"/>
</dbReference>
<dbReference type="InterPro" id="IPR005107">
    <property type="entry name" value="CO_DH_flav_C"/>
</dbReference>
<gene>
    <name evidence="3" type="ORF">QFZ22_000854</name>
</gene>
<proteinExistence type="predicted"/>
<dbReference type="EC" id="1.17.1.4" evidence="3"/>
<dbReference type="Gene3D" id="3.30.43.10">
    <property type="entry name" value="Uridine Diphospho-n-acetylenolpyruvylglucosamine Reductase, domain 2"/>
    <property type="match status" value="1"/>
</dbReference>
<dbReference type="SMART" id="SM01092">
    <property type="entry name" value="CO_deh_flav_C"/>
    <property type="match status" value="1"/>
</dbReference>
<dbReference type="Gene3D" id="3.30.390.50">
    <property type="entry name" value="CO dehydrogenase flavoprotein, C-terminal domain"/>
    <property type="match status" value="1"/>
</dbReference>
<organism evidence="3 4">
    <name type="scientific">Streptomyces canus</name>
    <dbReference type="NCBI Taxonomy" id="58343"/>
    <lineage>
        <taxon>Bacteria</taxon>
        <taxon>Bacillati</taxon>
        <taxon>Actinomycetota</taxon>
        <taxon>Actinomycetes</taxon>
        <taxon>Kitasatosporales</taxon>
        <taxon>Streptomycetaceae</taxon>
        <taxon>Streptomyces</taxon>
        <taxon>Streptomyces aurantiacus group</taxon>
    </lineage>
</organism>
<dbReference type="Pfam" id="PF00941">
    <property type="entry name" value="FAD_binding_5"/>
    <property type="match status" value="1"/>
</dbReference>
<dbReference type="SUPFAM" id="SSF55447">
    <property type="entry name" value="CO dehydrogenase flavoprotein C-terminal domain-like"/>
    <property type="match status" value="1"/>
</dbReference>
<dbReference type="EMBL" id="JAUSZV010000005">
    <property type="protein sequence ID" value="MDQ0904869.1"/>
    <property type="molecule type" value="Genomic_DNA"/>
</dbReference>
<dbReference type="RefSeq" id="WP_306972385.1">
    <property type="nucleotide sequence ID" value="NZ_JAUSZV010000005.1"/>
</dbReference>
<dbReference type="Gene3D" id="3.30.465.10">
    <property type="match status" value="2"/>
</dbReference>
<keyword evidence="1 3" id="KW-0560">Oxidoreductase</keyword>
<dbReference type="InterPro" id="IPR016166">
    <property type="entry name" value="FAD-bd_PCMH"/>
</dbReference>
<sequence length="335" mass="35695">MKPFAYQRATSVDEAVLAVASHPETVYLAGGTNLVDLMKLGVSRPQALVDISRLPLDHLTHQDGHTVIGAMATNAAVAGDPVIRANFPVLSESILAGASGQLRNSASTAGNLLQKTRCAYFQDVSKPCNKRAPGSGCPARAGAHRDLGILGVSTSCIATQPSDMAVALSVLDATVSLRSATGERTVKLQDFYVAPGTTPHRETVLEHGELITQVALPALPEGAVSRYHKVRDRWSYAFAVISVAAVVVMDAHGRIEQARIAWGGVAPRPWRALLAEAELRGHKPSPALFERALRAELRHATPLPQNEFKVDLVKDVTAGLLTDLAHPAGDRKVTR</sequence>
<evidence type="ECO:0000313" key="4">
    <source>
        <dbReference type="Proteomes" id="UP001234216"/>
    </source>
</evidence>
<dbReference type="PROSITE" id="PS51387">
    <property type="entry name" value="FAD_PCMH"/>
    <property type="match status" value="1"/>
</dbReference>
<dbReference type="Proteomes" id="UP001234216">
    <property type="component" value="Unassembled WGS sequence"/>
</dbReference>
<dbReference type="Pfam" id="PF03450">
    <property type="entry name" value="CO_deh_flav_C"/>
    <property type="match status" value="1"/>
</dbReference>
<dbReference type="InterPro" id="IPR036318">
    <property type="entry name" value="FAD-bd_PCMH-like_sf"/>
</dbReference>
<protein>
    <submittedName>
        <fullName evidence="3">Xanthine dehydrogenase YagS FAD-binding subunit</fullName>
        <ecNumber evidence="3">1.17.1.4</ecNumber>
    </submittedName>
</protein>
<dbReference type="GO" id="GO:0004854">
    <property type="term" value="F:xanthine dehydrogenase activity"/>
    <property type="evidence" value="ECO:0007669"/>
    <property type="project" value="UniProtKB-EC"/>
</dbReference>
<name>A0AAW8F4X7_9ACTN</name>